<evidence type="ECO:0000313" key="1">
    <source>
        <dbReference type="EMBL" id="BAM03713.1"/>
    </source>
</evidence>
<dbReference type="KEGG" id="phm:PSMK_15540"/>
<reference evidence="1 2" key="1">
    <citation type="submission" date="2012-02" db="EMBL/GenBank/DDBJ databases">
        <title>Complete genome sequence of Phycisphaera mikurensis NBRC 102666.</title>
        <authorList>
            <person name="Ankai A."/>
            <person name="Hosoyama A."/>
            <person name="Terui Y."/>
            <person name="Sekine M."/>
            <person name="Fukai R."/>
            <person name="Kato Y."/>
            <person name="Nakamura S."/>
            <person name="Yamada-Narita S."/>
            <person name="Kawakoshi A."/>
            <person name="Fukunaga Y."/>
            <person name="Yamazaki S."/>
            <person name="Fujita N."/>
        </authorList>
    </citation>
    <scope>NUCLEOTIDE SEQUENCE [LARGE SCALE GENOMIC DNA]</scope>
    <source>
        <strain evidence="2">NBRC 102666 / KCTC 22515 / FYK2301M01</strain>
    </source>
</reference>
<organism evidence="1 2">
    <name type="scientific">Phycisphaera mikurensis (strain NBRC 102666 / KCTC 22515 / FYK2301M01)</name>
    <dbReference type="NCBI Taxonomy" id="1142394"/>
    <lineage>
        <taxon>Bacteria</taxon>
        <taxon>Pseudomonadati</taxon>
        <taxon>Planctomycetota</taxon>
        <taxon>Phycisphaerae</taxon>
        <taxon>Phycisphaerales</taxon>
        <taxon>Phycisphaeraceae</taxon>
        <taxon>Phycisphaera</taxon>
    </lineage>
</organism>
<proteinExistence type="predicted"/>
<dbReference type="EMBL" id="AP012338">
    <property type="protein sequence ID" value="BAM03713.1"/>
    <property type="molecule type" value="Genomic_DNA"/>
</dbReference>
<sequence>MRPNPPRTPDGRYLVVRGRLWRATDPSLGPAEAARLKSDLGKARADVRAARRAGDAEALAEAGRRVDAAKVGLGERGPVWWDDDAPDLNRHLAKNTPYRAWWRKLEAERSGRG</sequence>
<protein>
    <submittedName>
        <fullName evidence="1">Uncharacterized protein</fullName>
    </submittedName>
</protein>
<dbReference type="OrthoDB" id="34459at2"/>
<dbReference type="STRING" id="1142394.PSMK_15540"/>
<evidence type="ECO:0000313" key="2">
    <source>
        <dbReference type="Proteomes" id="UP000007881"/>
    </source>
</evidence>
<name>I0IEM5_PHYMF</name>
<dbReference type="eggNOG" id="COG0823">
    <property type="taxonomic scope" value="Bacteria"/>
</dbReference>
<dbReference type="RefSeq" id="WP_014436931.1">
    <property type="nucleotide sequence ID" value="NC_017080.1"/>
</dbReference>
<keyword evidence="2" id="KW-1185">Reference proteome</keyword>
<dbReference type="AlphaFoldDB" id="I0IEM5"/>
<dbReference type="Proteomes" id="UP000007881">
    <property type="component" value="Chromosome"/>
</dbReference>
<gene>
    <name evidence="1" type="ordered locus">PSMK_15540</name>
</gene>
<accession>I0IEM5</accession>
<dbReference type="HOGENOM" id="CLU_160611_1_0_0"/>